<evidence type="ECO:0000256" key="2">
    <source>
        <dbReference type="SAM" id="Phobius"/>
    </source>
</evidence>
<keyword evidence="2" id="KW-1133">Transmembrane helix</keyword>
<gene>
    <name evidence="3" type="ORF">ACGLYG10_3034</name>
</gene>
<evidence type="ECO:0000313" key="3">
    <source>
        <dbReference type="EMBL" id="SHE26779.1"/>
    </source>
</evidence>
<keyword evidence="4" id="KW-1185">Reference proteome</keyword>
<organism evidence="3 4">
    <name type="scientific">Actinomyces glycerinitolerans</name>
    <dbReference type="NCBI Taxonomy" id="1892869"/>
    <lineage>
        <taxon>Bacteria</taxon>
        <taxon>Bacillati</taxon>
        <taxon>Actinomycetota</taxon>
        <taxon>Actinomycetes</taxon>
        <taxon>Actinomycetales</taxon>
        <taxon>Actinomycetaceae</taxon>
        <taxon>Actinomyces</taxon>
    </lineage>
</organism>
<feature type="region of interest" description="Disordered" evidence="1">
    <location>
        <begin position="201"/>
        <end position="252"/>
    </location>
</feature>
<name>A0A1M4S3P0_9ACTO</name>
<proteinExistence type="predicted"/>
<protein>
    <submittedName>
        <fullName evidence="3">Uncharacterized protein</fullName>
    </submittedName>
</protein>
<feature type="transmembrane region" description="Helical" evidence="2">
    <location>
        <begin position="427"/>
        <end position="445"/>
    </location>
</feature>
<dbReference type="RefSeq" id="WP_139241023.1">
    <property type="nucleotide sequence ID" value="NZ_FQTT01000016.1"/>
</dbReference>
<feature type="transmembrane region" description="Helical" evidence="2">
    <location>
        <begin position="36"/>
        <end position="52"/>
    </location>
</feature>
<feature type="transmembrane region" description="Helical" evidence="2">
    <location>
        <begin position="58"/>
        <end position="75"/>
    </location>
</feature>
<dbReference type="OrthoDB" id="3252924at2"/>
<keyword evidence="2" id="KW-0812">Transmembrane</keyword>
<feature type="transmembrane region" description="Helical" evidence="2">
    <location>
        <begin position="120"/>
        <end position="144"/>
    </location>
</feature>
<feature type="region of interest" description="Disordered" evidence="1">
    <location>
        <begin position="676"/>
        <end position="752"/>
    </location>
</feature>
<feature type="transmembrane region" description="Helical" evidence="2">
    <location>
        <begin position="484"/>
        <end position="516"/>
    </location>
</feature>
<feature type="compositionally biased region" description="Basic and acidic residues" evidence="1">
    <location>
        <begin position="701"/>
        <end position="730"/>
    </location>
</feature>
<feature type="transmembrane region" description="Helical" evidence="2">
    <location>
        <begin position="151"/>
        <end position="170"/>
    </location>
</feature>
<feature type="compositionally biased region" description="Basic and acidic residues" evidence="1">
    <location>
        <begin position="223"/>
        <end position="234"/>
    </location>
</feature>
<feature type="compositionally biased region" description="Pro residues" evidence="1">
    <location>
        <begin position="243"/>
        <end position="252"/>
    </location>
</feature>
<feature type="region of interest" description="Disordered" evidence="1">
    <location>
        <begin position="620"/>
        <end position="654"/>
    </location>
</feature>
<evidence type="ECO:0000256" key="1">
    <source>
        <dbReference type="SAM" id="MobiDB-lite"/>
    </source>
</evidence>
<evidence type="ECO:0000313" key="4">
    <source>
        <dbReference type="Proteomes" id="UP000184291"/>
    </source>
</evidence>
<sequence length="752" mass="80583">MLDVPAEWWERALEGWWGWWAHHAGFARAVVRAQRVVSTVALVLGVIALAVVPRLALGLVPTLFMTGCLLIIGLVSRTRTMGLRPLLLLMGISVPWSGLVAAATRAIGEAIGLSTTDDGARIALAAFVEEPGKLLPLLALALLAPGRIRRLAAVDWALLGFAAGAGFIIAEDGARRLVPPGIIAQLLGEDRIPVLAEPVDGRQVPDTWGQLGREPAGAGHPGGGDDHRAPDPHHGGGHGHRPGPCPMAHPPPLVARRSLAAARGDADTTAIVDHACYNAAVGWTDWADQDTAIPTWIRLTWQALGQGHTQIHISVALFITCMLADAHRRHRAGVVGDVAIEAPKTPGLAMVGAPALRVPVQALVWLAAYAWSDLVIVWTAYGDRSLPRRWRMAEGRAMGEQVRGVRQDTMTVTTPDTESAARNTFRIISLAVGAVMLTACLWYGTRLVQDIGTWLQQPDWPYFFAGLLDGLAKWWDSLGLLGQILVTALAVLLLAWAGLSVTAALGAVGVGTWALAHGRGIATFLQDPAAATRSYATNVTWEQLLLDGVDFALTFIPGSALGLGTRAAARTTAESLALTRAARREITGLTEVNNLFAQRDAAKAARQAAEKRLKDAIPPGYDMSAFSTKKRDDAHTVGGRRLQRRPNQDASSCRRASYEGAFYGAAYCRVHRRTGRGAGTCAPRVRHPGLLPLHRSRHARSRQEPSGRHGGEARQQRDRLPRVQGRHGDGVHQTGPDTVRGHDRAGHPAICA</sequence>
<feature type="transmembrane region" description="Helical" evidence="2">
    <location>
        <begin position="362"/>
        <end position="381"/>
    </location>
</feature>
<dbReference type="AlphaFoldDB" id="A0A1M4S3P0"/>
<dbReference type="EMBL" id="FQTT01000016">
    <property type="protein sequence ID" value="SHE26779.1"/>
    <property type="molecule type" value="Genomic_DNA"/>
</dbReference>
<feature type="transmembrane region" description="Helical" evidence="2">
    <location>
        <begin position="87"/>
        <end position="108"/>
    </location>
</feature>
<dbReference type="Proteomes" id="UP000184291">
    <property type="component" value="Unassembled WGS sequence"/>
</dbReference>
<accession>A0A1M4S3P0</accession>
<reference evidence="4" key="1">
    <citation type="submission" date="2016-09" db="EMBL/GenBank/DDBJ databases">
        <authorList>
            <person name="Strepis N."/>
        </authorList>
    </citation>
    <scope>NUCLEOTIDE SEQUENCE [LARGE SCALE GENOMIC DNA]</scope>
</reference>
<keyword evidence="2" id="KW-0472">Membrane</keyword>